<dbReference type="RefSeq" id="WP_231516738.1">
    <property type="nucleotide sequence ID" value="NZ_LR735018.1"/>
</dbReference>
<dbReference type="GO" id="GO:0006935">
    <property type="term" value="P:chemotaxis"/>
    <property type="evidence" value="ECO:0007669"/>
    <property type="project" value="InterPro"/>
</dbReference>
<evidence type="ECO:0000313" key="5">
    <source>
        <dbReference type="Proteomes" id="UP000182190"/>
    </source>
</evidence>
<dbReference type="EMBL" id="CZCS02000219">
    <property type="protein sequence ID" value="VXD23779.1"/>
    <property type="molecule type" value="Genomic_DNA"/>
</dbReference>
<dbReference type="InterPro" id="IPR051315">
    <property type="entry name" value="Bact_Chemotaxis_CheA"/>
</dbReference>
<keyword evidence="5" id="KW-1185">Reference proteome</keyword>
<dbReference type="SUPFAM" id="SSF50341">
    <property type="entry name" value="CheW-like"/>
    <property type="match status" value="1"/>
</dbReference>
<dbReference type="Proteomes" id="UP000182190">
    <property type="component" value="Unassembled WGS sequence"/>
</dbReference>
<dbReference type="AlphaFoldDB" id="A0A7Z9BVZ7"/>
<comment type="caution">
    <text evidence="4">The sequence shown here is derived from an EMBL/GenBank/DDBJ whole genome shotgun (WGS) entry which is preliminary data.</text>
</comment>
<gene>
    <name evidence="4" type="ORF">PL9631_760054</name>
</gene>
<dbReference type="PANTHER" id="PTHR43395">
    <property type="entry name" value="SENSOR HISTIDINE KINASE CHEA"/>
    <property type="match status" value="1"/>
</dbReference>
<dbReference type="Gene3D" id="2.30.30.40">
    <property type="entry name" value="SH3 Domains"/>
    <property type="match status" value="1"/>
</dbReference>
<dbReference type="GO" id="GO:0004673">
    <property type="term" value="F:protein histidine kinase activity"/>
    <property type="evidence" value="ECO:0007669"/>
    <property type="project" value="UniProtKB-EC"/>
</dbReference>
<dbReference type="PANTHER" id="PTHR43395:SF1">
    <property type="entry name" value="CHEMOTAXIS PROTEIN CHEA"/>
    <property type="match status" value="1"/>
</dbReference>
<organism evidence="4 5">
    <name type="scientific">Planktothrix paucivesiculata PCC 9631</name>
    <dbReference type="NCBI Taxonomy" id="671071"/>
    <lineage>
        <taxon>Bacteria</taxon>
        <taxon>Bacillati</taxon>
        <taxon>Cyanobacteriota</taxon>
        <taxon>Cyanophyceae</taxon>
        <taxon>Oscillatoriophycideae</taxon>
        <taxon>Oscillatoriales</taxon>
        <taxon>Microcoleaceae</taxon>
        <taxon>Planktothrix</taxon>
    </lineage>
</organism>
<reference evidence="4" key="1">
    <citation type="submission" date="2019-10" db="EMBL/GenBank/DDBJ databases">
        <authorList>
            <consortium name="Genoscope - CEA"/>
            <person name="William W."/>
        </authorList>
    </citation>
    <scope>NUCLEOTIDE SEQUENCE [LARGE SCALE GENOMIC DNA]</scope>
    <source>
        <strain evidence="4">BBR_PRJEB10994</strain>
    </source>
</reference>
<feature type="domain" description="CheW-like" evidence="3">
    <location>
        <begin position="1"/>
        <end position="63"/>
    </location>
</feature>
<dbReference type="GO" id="GO:0007165">
    <property type="term" value="P:signal transduction"/>
    <property type="evidence" value="ECO:0007669"/>
    <property type="project" value="InterPro"/>
</dbReference>
<sequence>MVGSRENSVALVVDRVTGLREIVVNPLTDPLVRVMGIAGATELGDRRVVLILDVAAVVRFSTFGLTRSRSLILSNNP</sequence>
<name>A0A7Z9BVZ7_9CYAN</name>
<evidence type="ECO:0000256" key="2">
    <source>
        <dbReference type="ARBA" id="ARBA00012438"/>
    </source>
</evidence>
<comment type="catalytic activity">
    <reaction evidence="1">
        <text>ATP + protein L-histidine = ADP + protein N-phospho-L-histidine.</text>
        <dbReference type="EC" id="2.7.13.3"/>
    </reaction>
</comment>
<dbReference type="EC" id="2.7.13.3" evidence="2"/>
<dbReference type="InterPro" id="IPR036061">
    <property type="entry name" value="CheW-like_dom_sf"/>
</dbReference>
<evidence type="ECO:0000259" key="3">
    <source>
        <dbReference type="PROSITE" id="PS50851"/>
    </source>
</evidence>
<dbReference type="PROSITE" id="PS50851">
    <property type="entry name" value="CHEW"/>
    <property type="match status" value="1"/>
</dbReference>
<accession>A0A7Z9BVZ7</accession>
<protein>
    <recommendedName>
        <fullName evidence="2">histidine kinase</fullName>
        <ecNumber evidence="2">2.7.13.3</ecNumber>
    </recommendedName>
</protein>
<proteinExistence type="predicted"/>
<evidence type="ECO:0000313" key="4">
    <source>
        <dbReference type="EMBL" id="VXD23779.1"/>
    </source>
</evidence>
<dbReference type="InterPro" id="IPR002545">
    <property type="entry name" value="CheW-lke_dom"/>
</dbReference>
<dbReference type="Pfam" id="PF01584">
    <property type="entry name" value="CheW"/>
    <property type="match status" value="1"/>
</dbReference>
<evidence type="ECO:0000256" key="1">
    <source>
        <dbReference type="ARBA" id="ARBA00000085"/>
    </source>
</evidence>